<keyword evidence="2" id="KW-1003">Cell membrane</keyword>
<dbReference type="GO" id="GO:0001591">
    <property type="term" value="F:dopamine neurotransmitter receptor activity, coupled via Gi/Go"/>
    <property type="evidence" value="ECO:0007669"/>
    <property type="project" value="TreeGrafter"/>
</dbReference>
<dbReference type="Proteomes" id="UP000887565">
    <property type="component" value="Unplaced"/>
</dbReference>
<dbReference type="InterPro" id="IPR017452">
    <property type="entry name" value="GPCR_Rhodpsn_7TM"/>
</dbReference>
<evidence type="ECO:0000259" key="12">
    <source>
        <dbReference type="PROSITE" id="PS50262"/>
    </source>
</evidence>
<evidence type="ECO:0000256" key="4">
    <source>
        <dbReference type="ARBA" id="ARBA00022989"/>
    </source>
</evidence>
<keyword evidence="7" id="KW-1015">Disulfide bond</keyword>
<feature type="domain" description="G-protein coupled receptors family 1 profile" evidence="12">
    <location>
        <begin position="1"/>
        <end position="167"/>
    </location>
</feature>
<dbReference type="GO" id="GO:0045202">
    <property type="term" value="C:synapse"/>
    <property type="evidence" value="ECO:0007669"/>
    <property type="project" value="GOC"/>
</dbReference>
<evidence type="ECO:0000256" key="9">
    <source>
        <dbReference type="ARBA" id="ARBA00023224"/>
    </source>
</evidence>
<feature type="compositionally biased region" description="Basic residues" evidence="10">
    <location>
        <begin position="1"/>
        <end position="18"/>
    </location>
</feature>
<comment type="subcellular location">
    <subcellularLocation>
        <location evidence="1">Cell membrane</location>
        <topology evidence="1">Multi-pass membrane protein</topology>
    </subcellularLocation>
</comment>
<evidence type="ECO:0000256" key="6">
    <source>
        <dbReference type="ARBA" id="ARBA00023136"/>
    </source>
</evidence>
<evidence type="ECO:0000256" key="3">
    <source>
        <dbReference type="ARBA" id="ARBA00022692"/>
    </source>
</evidence>
<evidence type="ECO:0000256" key="11">
    <source>
        <dbReference type="SAM" id="Phobius"/>
    </source>
</evidence>
<dbReference type="PROSITE" id="PS50262">
    <property type="entry name" value="G_PROTEIN_RECEP_F1_2"/>
    <property type="match status" value="1"/>
</dbReference>
<dbReference type="WBParaSite" id="nRc.2.0.1.t28828-RA">
    <property type="protein sequence ID" value="nRc.2.0.1.t28828-RA"/>
    <property type="gene ID" value="nRc.2.0.1.g28828"/>
</dbReference>
<protein>
    <submittedName>
        <fullName evidence="14">G-protein coupled receptors family 1 profile domain-containing protein</fullName>
    </submittedName>
</protein>
<organism evidence="13 14">
    <name type="scientific">Romanomermis culicivorax</name>
    <name type="common">Nematode worm</name>
    <dbReference type="NCBI Taxonomy" id="13658"/>
    <lineage>
        <taxon>Eukaryota</taxon>
        <taxon>Metazoa</taxon>
        <taxon>Ecdysozoa</taxon>
        <taxon>Nematoda</taxon>
        <taxon>Enoplea</taxon>
        <taxon>Dorylaimia</taxon>
        <taxon>Mermithida</taxon>
        <taxon>Mermithoidea</taxon>
        <taxon>Mermithidae</taxon>
        <taxon>Romanomermis</taxon>
    </lineage>
</organism>
<dbReference type="GO" id="GO:0005886">
    <property type="term" value="C:plasma membrane"/>
    <property type="evidence" value="ECO:0007669"/>
    <property type="project" value="UniProtKB-SubCell"/>
</dbReference>
<name>A0A915JRU3_ROMCU</name>
<feature type="transmembrane region" description="Helical" evidence="11">
    <location>
        <begin position="107"/>
        <end position="127"/>
    </location>
</feature>
<dbReference type="InterPro" id="IPR000276">
    <property type="entry name" value="GPCR_Rhodpsn"/>
</dbReference>
<keyword evidence="6 11" id="KW-0472">Membrane</keyword>
<dbReference type="Gene3D" id="1.20.1070.10">
    <property type="entry name" value="Rhodopsin 7-helix transmembrane proteins"/>
    <property type="match status" value="1"/>
</dbReference>
<dbReference type="SUPFAM" id="SSF81321">
    <property type="entry name" value="Family A G protein-coupled receptor-like"/>
    <property type="match status" value="1"/>
</dbReference>
<evidence type="ECO:0000256" key="2">
    <source>
        <dbReference type="ARBA" id="ARBA00022475"/>
    </source>
</evidence>
<keyword evidence="8" id="KW-0675">Receptor</keyword>
<accession>A0A915JRU3</accession>
<feature type="region of interest" description="Disordered" evidence="10">
    <location>
        <begin position="275"/>
        <end position="307"/>
    </location>
</feature>
<feature type="compositionally biased region" description="Polar residues" evidence="10">
    <location>
        <begin position="291"/>
        <end position="307"/>
    </location>
</feature>
<evidence type="ECO:0000256" key="7">
    <source>
        <dbReference type="ARBA" id="ARBA00023157"/>
    </source>
</evidence>
<keyword evidence="3 11" id="KW-0812">Transmembrane</keyword>
<keyword evidence="9" id="KW-0807">Transducer</keyword>
<dbReference type="PANTHER" id="PTHR24248">
    <property type="entry name" value="ADRENERGIC RECEPTOR-RELATED G-PROTEIN COUPLED RECEPTOR"/>
    <property type="match status" value="1"/>
</dbReference>
<feature type="region of interest" description="Disordered" evidence="10">
    <location>
        <begin position="1"/>
        <end position="41"/>
    </location>
</feature>
<proteinExistence type="predicted"/>
<dbReference type="PANTHER" id="PTHR24248:SF125">
    <property type="entry name" value="DOPAMINE D2-LIKE RECEPTOR"/>
    <property type="match status" value="1"/>
</dbReference>
<evidence type="ECO:0000256" key="10">
    <source>
        <dbReference type="SAM" id="MobiDB-lite"/>
    </source>
</evidence>
<reference evidence="14" key="1">
    <citation type="submission" date="2022-11" db="UniProtKB">
        <authorList>
            <consortium name="WormBaseParasite"/>
        </authorList>
    </citation>
    <scope>IDENTIFICATION</scope>
</reference>
<evidence type="ECO:0000256" key="5">
    <source>
        <dbReference type="ARBA" id="ARBA00023040"/>
    </source>
</evidence>
<feature type="compositionally biased region" description="Basic and acidic residues" evidence="10">
    <location>
        <begin position="275"/>
        <end position="290"/>
    </location>
</feature>
<dbReference type="GO" id="GO:0004930">
    <property type="term" value="F:G protein-coupled receptor activity"/>
    <property type="evidence" value="ECO:0007669"/>
    <property type="project" value="UniProtKB-KW"/>
</dbReference>
<keyword evidence="4 11" id="KW-1133">Transmembrane helix</keyword>
<sequence>MIRNLRSRGARRSARKTKTNSENDDEDGDDGPMAARRLQGNGCRLRRLKPARFRPFSSRIRSPTVPKTSSSIQNAKEKILALKDRGLEILMKFKSTQGRSIRKEAKATKLVATVLLVFLLCYVPFFTTNIIKVVKLSDGSWTELMEQIFIVFTWLGYLNSCLNPVIYSIFNQRFREAFKKILCSPLRNSETSSDTVRLRRSGRNETIELCETPKFSGFKSNHLPFTKLNAVADVENLSKFPLSKERRRKERKVLEVLDEEISAAISQHKINFQERQHCKTDEKTNRETTAQRKQIQKASNGRESSVTFSGLDDCSYKIISNSTQLTSFIDEEDEDCSL</sequence>
<evidence type="ECO:0000313" key="13">
    <source>
        <dbReference type="Proteomes" id="UP000887565"/>
    </source>
</evidence>
<dbReference type="Pfam" id="PF00001">
    <property type="entry name" value="7tm_1"/>
    <property type="match status" value="1"/>
</dbReference>
<keyword evidence="5" id="KW-0297">G-protein coupled receptor</keyword>
<dbReference type="PRINTS" id="PR00237">
    <property type="entry name" value="GPCRRHODOPSN"/>
</dbReference>
<evidence type="ECO:0000313" key="14">
    <source>
        <dbReference type="WBParaSite" id="nRc.2.0.1.t28828-RA"/>
    </source>
</evidence>
<feature type="transmembrane region" description="Helical" evidence="11">
    <location>
        <begin position="147"/>
        <end position="170"/>
    </location>
</feature>
<evidence type="ECO:0000256" key="8">
    <source>
        <dbReference type="ARBA" id="ARBA00023170"/>
    </source>
</evidence>
<keyword evidence="13" id="KW-1185">Reference proteome</keyword>
<dbReference type="AlphaFoldDB" id="A0A915JRU3"/>
<evidence type="ECO:0000256" key="1">
    <source>
        <dbReference type="ARBA" id="ARBA00004651"/>
    </source>
</evidence>